<sequence>MFTCFCAIQIPISYVSLVDCFQSVNLKEECLCLSSDLLLPRLDTLQELEINVFHDLRDRARDILDYSARCVALQTLK</sequence>
<evidence type="ECO:0000313" key="2">
    <source>
        <dbReference type="Proteomes" id="UP001152320"/>
    </source>
</evidence>
<evidence type="ECO:0000313" key="1">
    <source>
        <dbReference type="EMBL" id="KAJ8050647.1"/>
    </source>
</evidence>
<accession>A0A9Q1CS92</accession>
<comment type="caution">
    <text evidence="1">The sequence shown here is derived from an EMBL/GenBank/DDBJ whole genome shotgun (WGS) entry which is preliminary data.</text>
</comment>
<name>A0A9Q1CS92_HOLLE</name>
<proteinExistence type="predicted"/>
<dbReference type="Proteomes" id="UP001152320">
    <property type="component" value="Chromosome 1"/>
</dbReference>
<dbReference type="AlphaFoldDB" id="A0A9Q1CS92"/>
<protein>
    <submittedName>
        <fullName evidence="1">Uncharacterized protein</fullName>
    </submittedName>
</protein>
<reference evidence="1" key="1">
    <citation type="submission" date="2021-10" db="EMBL/GenBank/DDBJ databases">
        <title>Tropical sea cucumber genome reveals ecological adaptation and Cuvierian tubules defense mechanism.</title>
        <authorList>
            <person name="Chen T."/>
        </authorList>
    </citation>
    <scope>NUCLEOTIDE SEQUENCE</scope>
    <source>
        <strain evidence="1">Nanhai2018</strain>
        <tissue evidence="1">Muscle</tissue>
    </source>
</reference>
<keyword evidence="2" id="KW-1185">Reference proteome</keyword>
<organism evidence="1 2">
    <name type="scientific">Holothuria leucospilota</name>
    <name type="common">Black long sea cucumber</name>
    <name type="synonym">Mertensiothuria leucospilota</name>
    <dbReference type="NCBI Taxonomy" id="206669"/>
    <lineage>
        <taxon>Eukaryota</taxon>
        <taxon>Metazoa</taxon>
        <taxon>Echinodermata</taxon>
        <taxon>Eleutherozoa</taxon>
        <taxon>Echinozoa</taxon>
        <taxon>Holothuroidea</taxon>
        <taxon>Aspidochirotacea</taxon>
        <taxon>Aspidochirotida</taxon>
        <taxon>Holothuriidae</taxon>
        <taxon>Holothuria</taxon>
    </lineage>
</organism>
<dbReference type="EMBL" id="JAIZAY010000001">
    <property type="protein sequence ID" value="KAJ8050647.1"/>
    <property type="molecule type" value="Genomic_DNA"/>
</dbReference>
<gene>
    <name evidence="1" type="ORF">HOLleu_03931</name>
</gene>